<evidence type="ECO:0000313" key="3">
    <source>
        <dbReference type="Proteomes" id="UP000000763"/>
    </source>
</evidence>
<accession>Q75HW0</accession>
<protein>
    <submittedName>
        <fullName evidence="2">Uncharacterized protein</fullName>
    </submittedName>
</protein>
<evidence type="ECO:0000313" key="2">
    <source>
        <dbReference type="EMBL" id="AAT07638.1"/>
    </source>
</evidence>
<feature type="region of interest" description="Disordered" evidence="1">
    <location>
        <begin position="204"/>
        <end position="324"/>
    </location>
</feature>
<reference evidence="3" key="1">
    <citation type="journal article" date="2005" name="Nature">
        <title>The map-based sequence of the rice genome.</title>
        <authorList>
            <consortium name="International rice genome sequencing project (IRGSP)"/>
            <person name="Matsumoto T."/>
            <person name="Wu J."/>
            <person name="Kanamori H."/>
            <person name="Katayose Y."/>
            <person name="Fujisawa M."/>
            <person name="Namiki N."/>
            <person name="Mizuno H."/>
            <person name="Yamamoto K."/>
            <person name="Antonio B.A."/>
            <person name="Baba T."/>
            <person name="Sakata K."/>
            <person name="Nagamura Y."/>
            <person name="Aoki H."/>
            <person name="Arikawa K."/>
            <person name="Arita K."/>
            <person name="Bito T."/>
            <person name="Chiden Y."/>
            <person name="Fujitsuka N."/>
            <person name="Fukunaka R."/>
            <person name="Hamada M."/>
            <person name="Harada C."/>
            <person name="Hayashi A."/>
            <person name="Hijishita S."/>
            <person name="Honda M."/>
            <person name="Hosokawa S."/>
            <person name="Ichikawa Y."/>
            <person name="Idonuma A."/>
            <person name="Iijima M."/>
            <person name="Ikeda M."/>
            <person name="Ikeno M."/>
            <person name="Ito K."/>
            <person name="Ito S."/>
            <person name="Ito T."/>
            <person name="Ito Y."/>
            <person name="Ito Y."/>
            <person name="Iwabuchi A."/>
            <person name="Kamiya K."/>
            <person name="Karasawa W."/>
            <person name="Kurita K."/>
            <person name="Katagiri S."/>
            <person name="Kikuta A."/>
            <person name="Kobayashi H."/>
            <person name="Kobayashi N."/>
            <person name="Machita K."/>
            <person name="Maehara T."/>
            <person name="Masukawa M."/>
            <person name="Mizubayashi T."/>
            <person name="Mukai Y."/>
            <person name="Nagasaki H."/>
            <person name="Nagata Y."/>
            <person name="Naito S."/>
            <person name="Nakashima M."/>
            <person name="Nakama Y."/>
            <person name="Nakamichi Y."/>
            <person name="Nakamura M."/>
            <person name="Meguro A."/>
            <person name="Negishi M."/>
            <person name="Ohta I."/>
            <person name="Ohta T."/>
            <person name="Okamoto M."/>
            <person name="Ono N."/>
            <person name="Saji S."/>
            <person name="Sakaguchi M."/>
            <person name="Sakai K."/>
            <person name="Shibata M."/>
            <person name="Shimokawa T."/>
            <person name="Song J."/>
            <person name="Takazaki Y."/>
            <person name="Terasawa K."/>
            <person name="Tsugane M."/>
            <person name="Tsuji K."/>
            <person name="Ueda S."/>
            <person name="Waki K."/>
            <person name="Yamagata H."/>
            <person name="Yamamoto M."/>
            <person name="Yamamoto S."/>
            <person name="Yamane H."/>
            <person name="Yoshiki S."/>
            <person name="Yoshihara R."/>
            <person name="Yukawa K."/>
            <person name="Zhong H."/>
            <person name="Yano M."/>
            <person name="Yuan Q."/>
            <person name="Ouyang S."/>
            <person name="Liu J."/>
            <person name="Jones K.M."/>
            <person name="Gansberger K."/>
            <person name="Moffat K."/>
            <person name="Hill J."/>
            <person name="Bera J."/>
            <person name="Fadrosh D."/>
            <person name="Jin S."/>
            <person name="Johri S."/>
            <person name="Kim M."/>
            <person name="Overton L."/>
            <person name="Reardon M."/>
            <person name="Tsitrin T."/>
            <person name="Vuong H."/>
            <person name="Weaver B."/>
            <person name="Ciecko A."/>
            <person name="Tallon L."/>
            <person name="Jackson J."/>
            <person name="Pai G."/>
            <person name="Aken S.V."/>
            <person name="Utterback T."/>
            <person name="Reidmuller S."/>
            <person name="Feldblyum T."/>
            <person name="Hsiao J."/>
            <person name="Zismann V."/>
            <person name="Iobst S."/>
            <person name="de Vazeille A.R."/>
            <person name="Buell C.R."/>
            <person name="Ying K."/>
            <person name="Li Y."/>
            <person name="Lu T."/>
            <person name="Huang Y."/>
            <person name="Zhao Q."/>
            <person name="Feng Q."/>
            <person name="Zhang L."/>
            <person name="Zhu J."/>
            <person name="Weng Q."/>
            <person name="Mu J."/>
            <person name="Lu Y."/>
            <person name="Fan D."/>
            <person name="Liu Y."/>
            <person name="Guan J."/>
            <person name="Zhang Y."/>
            <person name="Yu S."/>
            <person name="Liu X."/>
            <person name="Zhang Y."/>
            <person name="Hong G."/>
            <person name="Han B."/>
            <person name="Choisne N."/>
            <person name="Demange N."/>
            <person name="Orjeda G."/>
            <person name="Samain S."/>
            <person name="Cattolico L."/>
            <person name="Pelletier E."/>
            <person name="Couloux A."/>
            <person name="Segurens B."/>
            <person name="Wincker P."/>
            <person name="D'Hont A."/>
            <person name="Scarpelli C."/>
            <person name="Weissenbach J."/>
            <person name="Salanoubat M."/>
            <person name="Quetier F."/>
            <person name="Yu Y."/>
            <person name="Kim H.R."/>
            <person name="Rambo T."/>
            <person name="Currie J."/>
            <person name="Collura K."/>
            <person name="Luo M."/>
            <person name="Yang T."/>
            <person name="Ammiraju J.S.S."/>
            <person name="Engler F."/>
            <person name="Soderlund C."/>
            <person name="Wing R.A."/>
            <person name="Palmer L.E."/>
            <person name="de la Bastide M."/>
            <person name="Spiegel L."/>
            <person name="Nascimento L."/>
            <person name="Zutavern T."/>
            <person name="O'Shaughnessy A."/>
            <person name="Dike S."/>
            <person name="Dedhia N."/>
            <person name="Preston R."/>
            <person name="Balija V."/>
            <person name="McCombie W.R."/>
            <person name="Chow T."/>
            <person name="Chen H."/>
            <person name="Chung M."/>
            <person name="Chen C."/>
            <person name="Shaw J."/>
            <person name="Wu H."/>
            <person name="Hsiao K."/>
            <person name="Chao Y."/>
            <person name="Chu M."/>
            <person name="Cheng C."/>
            <person name="Hour A."/>
            <person name="Lee P."/>
            <person name="Lin S."/>
            <person name="Lin Y."/>
            <person name="Liou J."/>
            <person name="Liu S."/>
            <person name="Hsing Y."/>
            <person name="Raghuvanshi S."/>
            <person name="Mohanty A."/>
            <person name="Bharti A.K."/>
            <person name="Gaur A."/>
            <person name="Gupta V."/>
            <person name="Kumar D."/>
            <person name="Ravi V."/>
            <person name="Vij S."/>
            <person name="Kapur A."/>
            <person name="Khurana P."/>
            <person name="Khurana P."/>
            <person name="Khurana J.P."/>
            <person name="Tyagi A.K."/>
            <person name="Gaikwad K."/>
            <person name="Singh A."/>
            <person name="Dalal V."/>
            <person name="Srivastava S."/>
            <person name="Dixit A."/>
            <person name="Pal A.K."/>
            <person name="Ghazi I.A."/>
            <person name="Yadav M."/>
            <person name="Pandit A."/>
            <person name="Bhargava A."/>
            <person name="Sureshbabu K."/>
            <person name="Batra K."/>
            <person name="Sharma T.R."/>
            <person name="Mohapatra T."/>
            <person name="Singh N.K."/>
            <person name="Messing J."/>
            <person name="Nelson A.B."/>
            <person name="Fuks G."/>
            <person name="Kavchok S."/>
            <person name="Keizer G."/>
            <person name="Linton E."/>
            <person name="Llaca V."/>
            <person name="Song R."/>
            <person name="Tanyolac B."/>
            <person name="Young S."/>
            <person name="Ho-Il K."/>
            <person name="Hahn J.H."/>
            <person name="Sangsakoo G."/>
            <person name="Vanavichit A."/>
            <person name="de Mattos Luiz.A.T."/>
            <person name="Zimmer P.D."/>
            <person name="Malone G."/>
            <person name="Dellagostin O."/>
            <person name="de Oliveira A.C."/>
            <person name="Bevan M."/>
            <person name="Bancroft I."/>
            <person name="Minx P."/>
            <person name="Cordum H."/>
            <person name="Wilson R."/>
            <person name="Cheng Z."/>
            <person name="Jin W."/>
            <person name="Jiang J."/>
            <person name="Leong S.A."/>
            <person name="Iwama H."/>
            <person name="Gojobori T."/>
            <person name="Itoh T."/>
            <person name="Niimura Y."/>
            <person name="Fujii Y."/>
            <person name="Habara T."/>
            <person name="Sakai H."/>
            <person name="Sato Y."/>
            <person name="Wilson G."/>
            <person name="Kumar K."/>
            <person name="McCouch S."/>
            <person name="Juretic N."/>
            <person name="Hoen D."/>
            <person name="Wright S."/>
            <person name="Bruskiewich R."/>
            <person name="Bureau T."/>
            <person name="Miyao A."/>
            <person name="Hirochika H."/>
            <person name="Nishikawa T."/>
            <person name="Kadowaki K."/>
            <person name="Sugiura M."/>
            <person name="Burr B."/>
            <person name="Sasaki T."/>
        </authorList>
    </citation>
    <scope>NUCLEOTIDE SEQUENCE [LARGE SCALE GENOMIC DNA]</scope>
    <source>
        <strain evidence="3">cv. Nipponbare</strain>
    </source>
</reference>
<name>Q75HW0_ORYSJ</name>
<feature type="compositionally biased region" description="Basic and acidic residues" evidence="1">
    <location>
        <begin position="313"/>
        <end position="324"/>
    </location>
</feature>
<sequence length="651" mass="72445">MSFLLENNFQEQLSTRVGCVRVHSIIENILDKCGVIAPNLPTKTDDLSHSTGHGWTTREKYAAISHTAASIGVREIIPLAHWFSHQYAAISPTAISIGVREIIPLAHWFSHQYAAISHTAASIGVREIIPLAHWFSHQYAAISHTVTSIGVREIILLAHWFSHQYLAISRTLTSDGQGYTLIRAVHLYPQDTSSSRVTTCHIPSRHRQEYRTSPTYGRNLRDRVNKAQRSGGREREEGKREKRWRSTAHPGSTATTKEVAGAEEGGGAARVDGDDGTPAVDELGEVVDGVGGDVAKPEKATPRRETVPASGEGRPEVVGDGGERGRRCELVSGEEKMRQVAETGEGGSFWDVTRYDYGSVAVLVPRLQMIEGHLLTGSQPVDRSDISYIHFQWSSYDYCLVLDQRCSVSPTTSTFSGRVTTTAWSSTSDVASLRLLPLSVWSSYDYCLVLDQRCSVSPTTSTSSGQVMTTAWFSTSDVAFLRLLPLSVWSSYDYCLVLDQRCSVSPTFHFKWSSYDYCLVLDQRCSVSPTFHFKWSSYDYCLVLDQRCSVSPTISTLSGQWSSYDYYLVLDQRCSDSPTTSISTKLIAGSMLIQPRQVKGPRALSSENDSPTTRLGARESVRLYKLTDRSRKILFDIDEGSMSLWFYTKID</sequence>
<feature type="compositionally biased region" description="Basic and acidic residues" evidence="1">
    <location>
        <begin position="295"/>
        <end position="306"/>
    </location>
</feature>
<reference evidence="3" key="2">
    <citation type="journal article" date="2008" name="Nucleic Acids Res.">
        <title>The rice annotation project database (RAP-DB): 2008 update.</title>
        <authorList>
            <consortium name="The rice annotation project (RAP)"/>
        </authorList>
    </citation>
    <scope>GENOME REANNOTATION</scope>
    <source>
        <strain evidence="3">cv. Nipponbare</strain>
    </source>
</reference>
<dbReference type="AlphaFoldDB" id="Q75HW0"/>
<proteinExistence type="predicted"/>
<evidence type="ECO:0000256" key="1">
    <source>
        <dbReference type="SAM" id="MobiDB-lite"/>
    </source>
</evidence>
<dbReference type="EMBL" id="AC134932">
    <property type="protein sequence ID" value="AAT07638.1"/>
    <property type="molecule type" value="Genomic_DNA"/>
</dbReference>
<feature type="compositionally biased region" description="Basic and acidic residues" evidence="1">
    <location>
        <begin position="219"/>
        <end position="240"/>
    </location>
</feature>
<gene>
    <name evidence="2" type="primary">OSJNBb0092G21.5</name>
</gene>
<organism evidence="2 3">
    <name type="scientific">Oryza sativa subsp. japonica</name>
    <name type="common">Rice</name>
    <dbReference type="NCBI Taxonomy" id="39947"/>
    <lineage>
        <taxon>Eukaryota</taxon>
        <taxon>Viridiplantae</taxon>
        <taxon>Streptophyta</taxon>
        <taxon>Embryophyta</taxon>
        <taxon>Tracheophyta</taxon>
        <taxon>Spermatophyta</taxon>
        <taxon>Magnoliopsida</taxon>
        <taxon>Liliopsida</taxon>
        <taxon>Poales</taxon>
        <taxon>Poaceae</taxon>
        <taxon>BOP clade</taxon>
        <taxon>Oryzoideae</taxon>
        <taxon>Oryzeae</taxon>
        <taxon>Oryzinae</taxon>
        <taxon>Oryza</taxon>
        <taxon>Oryza sativa</taxon>
    </lineage>
</organism>
<dbReference type="Proteomes" id="UP000000763">
    <property type="component" value="Chromosome 5"/>
</dbReference>